<dbReference type="Proteomes" id="UP001431313">
    <property type="component" value="Unassembled WGS sequence"/>
</dbReference>
<proteinExistence type="predicted"/>
<evidence type="ECO:0000313" key="2">
    <source>
        <dbReference type="Proteomes" id="UP001431313"/>
    </source>
</evidence>
<reference evidence="1" key="1">
    <citation type="submission" date="2022-08" db="EMBL/GenBank/DDBJ databases">
        <authorList>
            <person name="Somphong A."/>
            <person name="Phongsopitanun W."/>
        </authorList>
    </citation>
    <scope>NUCLEOTIDE SEQUENCE</scope>
    <source>
        <strain evidence="1">LP05-1</strain>
    </source>
</reference>
<gene>
    <name evidence="1" type="ORF">NX801_00295</name>
</gene>
<comment type="caution">
    <text evidence="1">The sequence shown here is derived from an EMBL/GenBank/DDBJ whole genome shotgun (WGS) entry which is preliminary data.</text>
</comment>
<evidence type="ECO:0000313" key="1">
    <source>
        <dbReference type="EMBL" id="MCS0634128.1"/>
    </source>
</evidence>
<keyword evidence="2" id="KW-1185">Reference proteome</keyword>
<protein>
    <recommendedName>
        <fullName evidence="3">Transposase</fullName>
    </recommendedName>
</protein>
<evidence type="ECO:0008006" key="3">
    <source>
        <dbReference type="Google" id="ProtNLM"/>
    </source>
</evidence>
<organism evidence="1 2">
    <name type="scientific">Streptomyces pyxinae</name>
    <dbReference type="NCBI Taxonomy" id="2970734"/>
    <lineage>
        <taxon>Bacteria</taxon>
        <taxon>Bacillati</taxon>
        <taxon>Actinomycetota</taxon>
        <taxon>Actinomycetes</taxon>
        <taxon>Kitasatosporales</taxon>
        <taxon>Streptomycetaceae</taxon>
        <taxon>Streptomyces</taxon>
    </lineage>
</organism>
<dbReference type="EMBL" id="JANUGQ010000001">
    <property type="protein sequence ID" value="MCS0634128.1"/>
    <property type="molecule type" value="Genomic_DNA"/>
</dbReference>
<sequence>MGQPEWDLVTVEVHCRRFGHGQEHYQAFADAYGWDVTRWSGYRTLAAIRELQMITTNARKVPDAPRSLEEIKRRVEGIRHRDEHMLWKIL</sequence>
<name>A0ABT2C9Q5_9ACTN</name>
<accession>A0ABT2C9Q5</accession>
<dbReference type="RefSeq" id="WP_258784664.1">
    <property type="nucleotide sequence ID" value="NZ_JANUGQ010000001.1"/>
</dbReference>